<reference evidence="1" key="2">
    <citation type="submission" date="2020-07" db="EMBL/GenBank/DDBJ databases">
        <authorList>
            <person name="Vera ALvarez R."/>
            <person name="Arias-Moreno D.M."/>
            <person name="Jimenez-Jacinto V."/>
            <person name="Jimenez-Bremont J.F."/>
            <person name="Swaminathan K."/>
            <person name="Moose S.P."/>
            <person name="Guerrero-Gonzalez M.L."/>
            <person name="Marino-Ramirez L."/>
            <person name="Landsman D."/>
            <person name="Rodriguez-Kessler M."/>
            <person name="Delgado-Sanchez P."/>
        </authorList>
    </citation>
    <scope>NUCLEOTIDE SEQUENCE</scope>
    <source>
        <tissue evidence="1">Cladode</tissue>
    </source>
</reference>
<proteinExistence type="predicted"/>
<organism evidence="1">
    <name type="scientific">Opuntia streptacantha</name>
    <name type="common">Prickly pear cactus</name>
    <name type="synonym">Opuntia cardona</name>
    <dbReference type="NCBI Taxonomy" id="393608"/>
    <lineage>
        <taxon>Eukaryota</taxon>
        <taxon>Viridiplantae</taxon>
        <taxon>Streptophyta</taxon>
        <taxon>Embryophyta</taxon>
        <taxon>Tracheophyta</taxon>
        <taxon>Spermatophyta</taxon>
        <taxon>Magnoliopsida</taxon>
        <taxon>eudicotyledons</taxon>
        <taxon>Gunneridae</taxon>
        <taxon>Pentapetalae</taxon>
        <taxon>Caryophyllales</taxon>
        <taxon>Cactineae</taxon>
        <taxon>Cactaceae</taxon>
        <taxon>Opuntioideae</taxon>
        <taxon>Opuntia</taxon>
    </lineage>
</organism>
<sequence length="102" mass="11552">MKKPPDPLLRLSQPPLQSAEQPFLSFSATHINFLSYLLKSNFSSHHCFATCKTIPLLAMNWTPPTSCLIISIQICILIEDLLQFKRRSVGFISLTPRKLVNP</sequence>
<reference evidence="1" key="1">
    <citation type="journal article" date="2013" name="J. Plant Res.">
        <title>Effect of fungi and light on seed germination of three Opuntia species from semiarid lands of central Mexico.</title>
        <authorList>
            <person name="Delgado-Sanchez P."/>
            <person name="Jimenez-Bremont J.F."/>
            <person name="Guerrero-Gonzalez Mde L."/>
            <person name="Flores J."/>
        </authorList>
    </citation>
    <scope>NUCLEOTIDE SEQUENCE</scope>
    <source>
        <tissue evidence="1">Cladode</tissue>
    </source>
</reference>
<dbReference type="EMBL" id="GISG01157680">
    <property type="protein sequence ID" value="MBA4648919.1"/>
    <property type="molecule type" value="Transcribed_RNA"/>
</dbReference>
<evidence type="ECO:0000313" key="1">
    <source>
        <dbReference type="EMBL" id="MBA4648919.1"/>
    </source>
</evidence>
<accession>A0A7C8ZQ68</accession>
<dbReference type="AlphaFoldDB" id="A0A7C8ZQ68"/>
<name>A0A7C8ZQ68_OPUST</name>
<protein>
    <submittedName>
        <fullName evidence="1">Uncharacterized protein</fullName>
    </submittedName>
</protein>